<keyword evidence="1" id="KW-0812">Transmembrane</keyword>
<dbReference type="Pfam" id="PF00487">
    <property type="entry name" value="FA_desaturase"/>
    <property type="match status" value="1"/>
</dbReference>
<evidence type="ECO:0000313" key="3">
    <source>
        <dbReference type="EMBL" id="MFC3676092.1"/>
    </source>
</evidence>
<name>A0ABV7VH41_9PROT</name>
<reference evidence="4" key="1">
    <citation type="journal article" date="2019" name="Int. J. Syst. Evol. Microbiol.">
        <title>The Global Catalogue of Microorganisms (GCM) 10K type strain sequencing project: providing services to taxonomists for standard genome sequencing and annotation.</title>
        <authorList>
            <consortium name="The Broad Institute Genomics Platform"/>
            <consortium name="The Broad Institute Genome Sequencing Center for Infectious Disease"/>
            <person name="Wu L."/>
            <person name="Ma J."/>
        </authorList>
    </citation>
    <scope>NUCLEOTIDE SEQUENCE [LARGE SCALE GENOMIC DNA]</scope>
    <source>
        <strain evidence="4">KCTC 42182</strain>
    </source>
</reference>
<dbReference type="PANTHER" id="PTHR19353:SF73">
    <property type="entry name" value="FATTY ACID DESATURASE"/>
    <property type="match status" value="1"/>
</dbReference>
<dbReference type="PANTHER" id="PTHR19353">
    <property type="entry name" value="FATTY ACID DESATURASE 2"/>
    <property type="match status" value="1"/>
</dbReference>
<dbReference type="Proteomes" id="UP001595711">
    <property type="component" value="Unassembled WGS sequence"/>
</dbReference>
<proteinExistence type="predicted"/>
<keyword evidence="4" id="KW-1185">Reference proteome</keyword>
<dbReference type="InterPro" id="IPR005804">
    <property type="entry name" value="FA_desaturase_dom"/>
</dbReference>
<dbReference type="CDD" id="cd03507">
    <property type="entry name" value="Delta12-FADS-like"/>
    <property type="match status" value="1"/>
</dbReference>
<feature type="domain" description="Fatty acid desaturase" evidence="2">
    <location>
        <begin position="62"/>
        <end position="308"/>
    </location>
</feature>
<evidence type="ECO:0000259" key="2">
    <source>
        <dbReference type="Pfam" id="PF00487"/>
    </source>
</evidence>
<dbReference type="EMBL" id="JBHRYJ010000002">
    <property type="protein sequence ID" value="MFC3676092.1"/>
    <property type="molecule type" value="Genomic_DNA"/>
</dbReference>
<keyword evidence="1" id="KW-0472">Membrane</keyword>
<dbReference type="RefSeq" id="WP_379726055.1">
    <property type="nucleotide sequence ID" value="NZ_JBHRYJ010000002.1"/>
</dbReference>
<feature type="transmembrane region" description="Helical" evidence="1">
    <location>
        <begin position="59"/>
        <end position="80"/>
    </location>
</feature>
<gene>
    <name evidence="3" type="ORF">ACFOOQ_11095</name>
</gene>
<comment type="caution">
    <text evidence="3">The sequence shown here is derived from an EMBL/GenBank/DDBJ whole genome shotgun (WGS) entry which is preliminary data.</text>
</comment>
<feature type="transmembrane region" description="Helical" evidence="1">
    <location>
        <begin position="34"/>
        <end position="53"/>
    </location>
</feature>
<sequence>MSLTATAVPPVSGNPVPLRVAVAAHQGPKLGRSLWQVANSFLPFFGLCAAMYGSRALDLPYWTLLPLILLAAGFVVRIFIIQHDCGHGAFFRSRRANAAMGWVCSLITCTPFDNWRRLHAGHHGIWNNLDRRPGFLDIYSSCLTVAEYQALGRFGRLRYRVLCHPLVALVVLPPVIFLLLYRLPLDTPKAWRRERWSVWLTNAGLAAVVLALGFTLGFHAVLAIQLPVMVVAATVGVWLFSVQHRFEGTTWLRQRDWTAVGAAIDGSSYLRLPRLLQWFTGNIGFHHVHHLNPQVPNYRLQACHEAVPSLRALPGLSLGAALRGCMLALWDEEGGRMVRFPRRSRPSSAA</sequence>
<dbReference type="InterPro" id="IPR012171">
    <property type="entry name" value="Fatty_acid_desaturase"/>
</dbReference>
<accession>A0ABV7VH41</accession>
<evidence type="ECO:0000256" key="1">
    <source>
        <dbReference type="SAM" id="Phobius"/>
    </source>
</evidence>
<keyword evidence="1" id="KW-1133">Transmembrane helix</keyword>
<organism evidence="3 4">
    <name type="scientific">Ferrovibrio xuzhouensis</name>
    <dbReference type="NCBI Taxonomy" id="1576914"/>
    <lineage>
        <taxon>Bacteria</taxon>
        <taxon>Pseudomonadati</taxon>
        <taxon>Pseudomonadota</taxon>
        <taxon>Alphaproteobacteria</taxon>
        <taxon>Rhodospirillales</taxon>
        <taxon>Rhodospirillaceae</taxon>
        <taxon>Ferrovibrio</taxon>
    </lineage>
</organism>
<feature type="transmembrane region" description="Helical" evidence="1">
    <location>
        <begin position="196"/>
        <end position="214"/>
    </location>
</feature>
<evidence type="ECO:0000313" key="4">
    <source>
        <dbReference type="Proteomes" id="UP001595711"/>
    </source>
</evidence>
<feature type="transmembrane region" description="Helical" evidence="1">
    <location>
        <begin position="161"/>
        <end position="184"/>
    </location>
</feature>
<protein>
    <submittedName>
        <fullName evidence="3">Fatty acid desaturase family protein</fullName>
    </submittedName>
</protein>
<feature type="transmembrane region" description="Helical" evidence="1">
    <location>
        <begin position="221"/>
        <end position="240"/>
    </location>
</feature>